<dbReference type="SUPFAM" id="SSF160240">
    <property type="entry name" value="Cation efflux protein cytoplasmic domain-like"/>
    <property type="match status" value="1"/>
</dbReference>
<evidence type="ECO:0000256" key="1">
    <source>
        <dbReference type="ARBA" id="ARBA00004141"/>
    </source>
</evidence>
<feature type="transmembrane region" description="Helical" evidence="9">
    <location>
        <begin position="52"/>
        <end position="75"/>
    </location>
</feature>
<dbReference type="Proteomes" id="UP000248925">
    <property type="component" value="Unassembled WGS sequence"/>
</dbReference>
<feature type="domain" description="Cation efflux protein cytoplasmic" evidence="11">
    <location>
        <begin position="149"/>
        <end position="222"/>
    </location>
</feature>
<evidence type="ECO:0000256" key="2">
    <source>
        <dbReference type="ARBA" id="ARBA00008873"/>
    </source>
</evidence>
<keyword evidence="4 9" id="KW-0812">Transmembrane</keyword>
<gene>
    <name evidence="12" type="ORF">CPY51_29420</name>
</gene>
<evidence type="ECO:0000313" key="12">
    <source>
        <dbReference type="EMBL" id="PZM08284.1"/>
    </source>
</evidence>
<dbReference type="InterPro" id="IPR002524">
    <property type="entry name" value="Cation_efflux"/>
</dbReference>
<keyword evidence="5" id="KW-0864">Zinc transport</keyword>
<keyword evidence="5" id="KW-0862">Zinc</keyword>
<evidence type="ECO:0000256" key="4">
    <source>
        <dbReference type="ARBA" id="ARBA00022692"/>
    </source>
</evidence>
<keyword evidence="6 9" id="KW-1133">Transmembrane helix</keyword>
<feature type="transmembrane region" description="Helical" evidence="9">
    <location>
        <begin position="123"/>
        <end position="148"/>
    </location>
</feature>
<dbReference type="InterPro" id="IPR036837">
    <property type="entry name" value="Cation_efflux_CTD_sf"/>
</dbReference>
<evidence type="ECO:0000256" key="9">
    <source>
        <dbReference type="SAM" id="Phobius"/>
    </source>
</evidence>
<evidence type="ECO:0000259" key="11">
    <source>
        <dbReference type="Pfam" id="PF16916"/>
    </source>
</evidence>
<dbReference type="GO" id="GO:0005385">
    <property type="term" value="F:zinc ion transmembrane transporter activity"/>
    <property type="evidence" value="ECO:0007669"/>
    <property type="project" value="TreeGrafter"/>
</dbReference>
<evidence type="ECO:0000256" key="8">
    <source>
        <dbReference type="ARBA" id="ARBA00023136"/>
    </source>
</evidence>
<evidence type="ECO:0000313" key="13">
    <source>
        <dbReference type="Proteomes" id="UP000248925"/>
    </source>
</evidence>
<evidence type="ECO:0000259" key="10">
    <source>
        <dbReference type="Pfam" id="PF01545"/>
    </source>
</evidence>
<evidence type="ECO:0000256" key="5">
    <source>
        <dbReference type="ARBA" id="ARBA00022906"/>
    </source>
</evidence>
<dbReference type="GO" id="GO:0005886">
    <property type="term" value="C:plasma membrane"/>
    <property type="evidence" value="ECO:0007669"/>
    <property type="project" value="TreeGrafter"/>
</dbReference>
<name>A0A2W4CS95_9HYPH</name>
<feature type="transmembrane region" description="Helical" evidence="9">
    <location>
        <begin position="12"/>
        <end position="40"/>
    </location>
</feature>
<dbReference type="InterPro" id="IPR058533">
    <property type="entry name" value="Cation_efflux_TM"/>
</dbReference>
<dbReference type="PANTHER" id="PTHR11562">
    <property type="entry name" value="CATION EFFLUX PROTEIN/ ZINC TRANSPORTER"/>
    <property type="match status" value="1"/>
</dbReference>
<comment type="similarity">
    <text evidence="2">Belongs to the cation diffusion facilitator (CDF) transporter (TC 2.A.4) family. SLC30A subfamily.</text>
</comment>
<dbReference type="EMBL" id="PCDP01000071">
    <property type="protein sequence ID" value="PZM08284.1"/>
    <property type="molecule type" value="Genomic_DNA"/>
</dbReference>
<keyword evidence="8 9" id="KW-0472">Membrane</keyword>
<evidence type="ECO:0000256" key="3">
    <source>
        <dbReference type="ARBA" id="ARBA00022448"/>
    </source>
</evidence>
<reference evidence="12 13" key="1">
    <citation type="journal article" date="2018" name="Sci. Rep.">
        <title>Rhizobium tumorigenes sp. nov., a novel plant tumorigenic bacterium isolated from cane gall tumors on thornless blackberry.</title>
        <authorList>
            <person name="Kuzmanovi N."/>
            <person name="Smalla K."/>
            <person name="Gronow S."/>
            <person name="PuBawska J."/>
        </authorList>
    </citation>
    <scope>NUCLEOTIDE SEQUENCE [LARGE SCALE GENOMIC DNA]</scope>
    <source>
        <strain evidence="12 13">CCBAU 85046</strain>
    </source>
</reference>
<dbReference type="AlphaFoldDB" id="A0A2W4CS95"/>
<comment type="caution">
    <text evidence="12">The sequence shown here is derived from an EMBL/GenBank/DDBJ whole genome shotgun (WGS) entry which is preliminary data.</text>
</comment>
<organism evidence="12 13">
    <name type="scientific">Rhizobium tubonense</name>
    <dbReference type="NCBI Taxonomy" id="484088"/>
    <lineage>
        <taxon>Bacteria</taxon>
        <taxon>Pseudomonadati</taxon>
        <taxon>Pseudomonadota</taxon>
        <taxon>Alphaproteobacteria</taxon>
        <taxon>Hyphomicrobiales</taxon>
        <taxon>Rhizobiaceae</taxon>
        <taxon>Rhizobium/Agrobacterium group</taxon>
        <taxon>Rhizobium</taxon>
    </lineage>
</organism>
<accession>A0A2W4CS95</accession>
<dbReference type="Pfam" id="PF01545">
    <property type="entry name" value="Cation_efflux"/>
    <property type="match status" value="1"/>
</dbReference>
<dbReference type="InterPro" id="IPR027470">
    <property type="entry name" value="Cation_efflux_CTD"/>
</dbReference>
<evidence type="ECO:0000256" key="7">
    <source>
        <dbReference type="ARBA" id="ARBA00023065"/>
    </source>
</evidence>
<dbReference type="Gene3D" id="1.20.1510.10">
    <property type="entry name" value="Cation efflux protein transmembrane domain"/>
    <property type="match status" value="1"/>
</dbReference>
<dbReference type="NCBIfam" id="TIGR01297">
    <property type="entry name" value="CDF"/>
    <property type="match status" value="1"/>
</dbReference>
<evidence type="ECO:0000256" key="6">
    <source>
        <dbReference type="ARBA" id="ARBA00022989"/>
    </source>
</evidence>
<sequence length="237" mass="25254">MILAKRRPTKRFTFGLGGTSILAALFNAVFLLVVVGGLTWEAIQRFWEPEMVAGKTVMIVAACGIVLNGFCAWLFSSGSKGDLNVQGAFMHMAADALVSLGVVVGGLIILLTGWHWIDPLMSLVINLVIVGGTWGLLAGSITMSLNAVPEGVDMDKVRQSLLDIPGVVSLHDLHVWSLSTTETALTCHLVTPDGHPGDGVLAHAAAELKEHFNISHVTLQPELDEPTAAHLANMHSH</sequence>
<protein>
    <submittedName>
        <fullName evidence="12">Cation transporter</fullName>
    </submittedName>
</protein>
<keyword evidence="7" id="KW-0406">Ion transport</keyword>
<dbReference type="PANTHER" id="PTHR11562:SF17">
    <property type="entry name" value="RE54080P-RELATED"/>
    <property type="match status" value="1"/>
</dbReference>
<dbReference type="InterPro" id="IPR027469">
    <property type="entry name" value="Cation_efflux_TMD_sf"/>
</dbReference>
<keyword evidence="13" id="KW-1185">Reference proteome</keyword>
<keyword evidence="3" id="KW-0813">Transport</keyword>
<dbReference type="InterPro" id="IPR050681">
    <property type="entry name" value="CDF/SLC30A"/>
</dbReference>
<dbReference type="Pfam" id="PF16916">
    <property type="entry name" value="ZT_dimer"/>
    <property type="match status" value="1"/>
</dbReference>
<proteinExistence type="inferred from homology"/>
<dbReference type="SUPFAM" id="SSF161111">
    <property type="entry name" value="Cation efflux protein transmembrane domain-like"/>
    <property type="match status" value="1"/>
</dbReference>
<comment type="subcellular location">
    <subcellularLocation>
        <location evidence="1">Membrane</location>
        <topology evidence="1">Multi-pass membrane protein</topology>
    </subcellularLocation>
</comment>
<feature type="transmembrane region" description="Helical" evidence="9">
    <location>
        <begin position="96"/>
        <end position="117"/>
    </location>
</feature>
<feature type="domain" description="Cation efflux protein transmembrane" evidence="10">
    <location>
        <begin position="3"/>
        <end position="140"/>
    </location>
</feature>